<dbReference type="PROSITE" id="PS00521">
    <property type="entry name" value="P5CR"/>
    <property type="match status" value="1"/>
</dbReference>
<dbReference type="FunFam" id="1.10.3730.10:FF:000001">
    <property type="entry name" value="Pyrroline-5-carboxylate reductase"/>
    <property type="match status" value="1"/>
</dbReference>
<protein>
    <submittedName>
        <fullName evidence="6">Unannotated protein</fullName>
    </submittedName>
</protein>
<evidence type="ECO:0000256" key="1">
    <source>
        <dbReference type="ARBA" id="ARBA00005525"/>
    </source>
</evidence>
<dbReference type="PANTHER" id="PTHR11645">
    <property type="entry name" value="PYRROLINE-5-CARBOXYLATE REDUCTASE"/>
    <property type="match status" value="1"/>
</dbReference>
<evidence type="ECO:0000256" key="3">
    <source>
        <dbReference type="ARBA" id="ARBA00023002"/>
    </source>
</evidence>
<dbReference type="InterPro" id="IPR053790">
    <property type="entry name" value="P5CR-like_CS"/>
</dbReference>
<dbReference type="PIRSF" id="PIRSF000193">
    <property type="entry name" value="Pyrrol-5-carb_rd"/>
    <property type="match status" value="1"/>
</dbReference>
<dbReference type="InterPro" id="IPR008927">
    <property type="entry name" value="6-PGluconate_DH-like_C_sf"/>
</dbReference>
<comment type="similarity">
    <text evidence="1">Belongs to the pyrroline-5-carboxylate reductase family.</text>
</comment>
<gene>
    <name evidence="6" type="ORF">UFOPK2373_00163</name>
</gene>
<dbReference type="PANTHER" id="PTHR11645:SF0">
    <property type="entry name" value="PYRROLINE-5-CARBOXYLATE REDUCTASE 3"/>
    <property type="match status" value="1"/>
</dbReference>
<dbReference type="GO" id="GO:0004735">
    <property type="term" value="F:pyrroline-5-carboxylate reductase activity"/>
    <property type="evidence" value="ECO:0007669"/>
    <property type="project" value="InterPro"/>
</dbReference>
<keyword evidence="3" id="KW-0560">Oxidoreductase</keyword>
<dbReference type="EMBL" id="CAEZXL010000013">
    <property type="protein sequence ID" value="CAB4679714.1"/>
    <property type="molecule type" value="Genomic_DNA"/>
</dbReference>
<dbReference type="HAMAP" id="MF_01925">
    <property type="entry name" value="P5C_reductase"/>
    <property type="match status" value="1"/>
</dbReference>
<feature type="domain" description="Pyrroline-5-carboxylate reductase catalytic N-terminal" evidence="4">
    <location>
        <begin position="5"/>
        <end position="105"/>
    </location>
</feature>
<proteinExistence type="inferred from homology"/>
<keyword evidence="2" id="KW-0521">NADP</keyword>
<evidence type="ECO:0000256" key="2">
    <source>
        <dbReference type="ARBA" id="ARBA00022857"/>
    </source>
</evidence>
<sequence>MQDNTVAILGAGSMGTAILTGMIKGHIKPEHVKVTARRVESADALAKKFGVTAYATDYQPNANSLAVAGAKVVLLSVKPAYIVEVLGQIKDVISADALVISVAAGVTTATIEEHLPESVAVIRAMPNTPALIKLGVTGVSVGSRTTPEQLAIAIELFNGVGKTLVIPEEKIDALSTISGSGPAYVFYFIEEFIRTAVAQGFSQDDAYLMVSQTFLGASELLVQTQGDPAELRRQVTSPNGTTMKAIAVLEEGNLHDLFFKATTAALNRAKEIAQEHK</sequence>
<dbReference type="Pfam" id="PF03807">
    <property type="entry name" value="F420_oxidored"/>
    <property type="match status" value="1"/>
</dbReference>
<feature type="domain" description="Pyrroline-5-carboxylate reductase dimerisation" evidence="5">
    <location>
        <begin position="168"/>
        <end position="271"/>
    </location>
</feature>
<reference evidence="6" key="1">
    <citation type="submission" date="2020-05" db="EMBL/GenBank/DDBJ databases">
        <authorList>
            <person name="Chiriac C."/>
            <person name="Salcher M."/>
            <person name="Ghai R."/>
            <person name="Kavagutti S V."/>
        </authorList>
    </citation>
    <scope>NUCLEOTIDE SEQUENCE</scope>
</reference>
<dbReference type="SUPFAM" id="SSF51735">
    <property type="entry name" value="NAD(P)-binding Rossmann-fold domains"/>
    <property type="match status" value="1"/>
</dbReference>
<dbReference type="InterPro" id="IPR028939">
    <property type="entry name" value="P5C_Rdtase_cat_N"/>
</dbReference>
<evidence type="ECO:0000259" key="5">
    <source>
        <dbReference type="Pfam" id="PF14748"/>
    </source>
</evidence>
<evidence type="ECO:0000259" key="4">
    <source>
        <dbReference type="Pfam" id="PF03807"/>
    </source>
</evidence>
<dbReference type="GO" id="GO:0055129">
    <property type="term" value="P:L-proline biosynthetic process"/>
    <property type="evidence" value="ECO:0007669"/>
    <property type="project" value="TreeGrafter"/>
</dbReference>
<dbReference type="Gene3D" id="1.10.3730.10">
    <property type="entry name" value="ProC C-terminal domain-like"/>
    <property type="match status" value="1"/>
</dbReference>
<organism evidence="6">
    <name type="scientific">freshwater metagenome</name>
    <dbReference type="NCBI Taxonomy" id="449393"/>
    <lineage>
        <taxon>unclassified sequences</taxon>
        <taxon>metagenomes</taxon>
        <taxon>ecological metagenomes</taxon>
    </lineage>
</organism>
<accession>A0A6J6N4B6</accession>
<dbReference type="AlphaFoldDB" id="A0A6J6N4B6"/>
<dbReference type="InterPro" id="IPR036291">
    <property type="entry name" value="NAD(P)-bd_dom_sf"/>
</dbReference>
<dbReference type="InterPro" id="IPR000304">
    <property type="entry name" value="Pyrroline-COOH_reductase"/>
</dbReference>
<dbReference type="InterPro" id="IPR029036">
    <property type="entry name" value="P5CR_dimer"/>
</dbReference>
<name>A0A6J6N4B6_9ZZZZ</name>
<dbReference type="SUPFAM" id="SSF48179">
    <property type="entry name" value="6-phosphogluconate dehydrogenase C-terminal domain-like"/>
    <property type="match status" value="1"/>
</dbReference>
<dbReference type="Gene3D" id="3.40.50.720">
    <property type="entry name" value="NAD(P)-binding Rossmann-like Domain"/>
    <property type="match status" value="1"/>
</dbReference>
<dbReference type="Pfam" id="PF14748">
    <property type="entry name" value="P5CR_dimer"/>
    <property type="match status" value="1"/>
</dbReference>
<evidence type="ECO:0000313" key="6">
    <source>
        <dbReference type="EMBL" id="CAB4679714.1"/>
    </source>
</evidence>
<dbReference type="NCBIfam" id="TIGR00112">
    <property type="entry name" value="proC"/>
    <property type="match status" value="1"/>
</dbReference>